<proteinExistence type="predicted"/>
<evidence type="ECO:0000256" key="5">
    <source>
        <dbReference type="PROSITE-ProRule" id="PRU00723"/>
    </source>
</evidence>
<feature type="domain" description="C3H1-type" evidence="7">
    <location>
        <begin position="41"/>
        <end position="68"/>
    </location>
</feature>
<evidence type="ECO:0000256" key="3">
    <source>
        <dbReference type="ARBA" id="ARBA00022771"/>
    </source>
</evidence>
<dbReference type="PANTHER" id="PTHR12547:SF18">
    <property type="entry name" value="PROTEIN TIS11"/>
    <property type="match status" value="1"/>
</dbReference>
<dbReference type="AlphaFoldDB" id="A0A2P6V2N3"/>
<evidence type="ECO:0000256" key="2">
    <source>
        <dbReference type="ARBA" id="ARBA00022737"/>
    </source>
</evidence>
<feature type="zinc finger region" description="C3H1-type" evidence="5">
    <location>
        <begin position="41"/>
        <end position="68"/>
    </location>
</feature>
<reference evidence="8 9" key="1">
    <citation type="journal article" date="2018" name="Plant J.">
        <title>Genome sequences of Chlorella sorokiniana UTEX 1602 and Micractinium conductrix SAG 241.80: implications to maltose excretion by a green alga.</title>
        <authorList>
            <person name="Arriola M.B."/>
            <person name="Velmurugan N."/>
            <person name="Zhang Y."/>
            <person name="Plunkett M.H."/>
            <person name="Hondzo H."/>
            <person name="Barney B.M."/>
        </authorList>
    </citation>
    <scope>NUCLEOTIDE SEQUENCE [LARGE SCALE GENOMIC DNA]</scope>
    <source>
        <strain evidence="8 9">SAG 241.80</strain>
    </source>
</reference>
<protein>
    <submittedName>
        <fullName evidence="8">Zinc finger CCCH domain-containing 39-like</fullName>
    </submittedName>
</protein>
<dbReference type="Gene3D" id="4.10.1000.10">
    <property type="entry name" value="Zinc finger, CCCH-type"/>
    <property type="match status" value="2"/>
</dbReference>
<dbReference type="PANTHER" id="PTHR12547">
    <property type="entry name" value="CCCH ZINC FINGER/TIS11-RELATED"/>
    <property type="match status" value="1"/>
</dbReference>
<dbReference type="InterPro" id="IPR000571">
    <property type="entry name" value="Znf_CCCH"/>
</dbReference>
<feature type="domain" description="C3H1-type" evidence="7">
    <location>
        <begin position="135"/>
        <end position="162"/>
    </location>
</feature>
<accession>A0A2P6V2N3</accession>
<feature type="region of interest" description="Disordered" evidence="6">
    <location>
        <begin position="100"/>
        <end position="131"/>
    </location>
</feature>
<evidence type="ECO:0000256" key="6">
    <source>
        <dbReference type="SAM" id="MobiDB-lite"/>
    </source>
</evidence>
<feature type="zinc finger region" description="C3H1-type" evidence="5">
    <location>
        <begin position="135"/>
        <end position="162"/>
    </location>
</feature>
<dbReference type="Pfam" id="PF00642">
    <property type="entry name" value="zf-CCCH"/>
    <property type="match status" value="1"/>
</dbReference>
<evidence type="ECO:0000256" key="4">
    <source>
        <dbReference type="ARBA" id="ARBA00022833"/>
    </source>
</evidence>
<feature type="compositionally biased region" description="Gly residues" evidence="6">
    <location>
        <begin position="234"/>
        <end position="247"/>
    </location>
</feature>
<dbReference type="GO" id="GO:0003729">
    <property type="term" value="F:mRNA binding"/>
    <property type="evidence" value="ECO:0007669"/>
    <property type="project" value="InterPro"/>
</dbReference>
<dbReference type="Pfam" id="PF25427">
    <property type="entry name" value="zf-CCCH_UNK"/>
    <property type="match status" value="1"/>
</dbReference>
<sequence length="329" mass="34000">MGPMMAGHMPPGMMPPGAMAAPQLTQMLVEAARGGRSSNVFFKTRICNKWRAGACPYGDKCTYAHGEHELRYVPPEIVAQLEAQQKMQEAMKLRQGGAEGLPAEMQRGGSGGEDGTGTGHGGQHGAHGGGHQSHYKTRLCIKYMQTGYCHKAGACTFAHGYEDLRQPGAPLSPGRMQDPMSPGRMGMGGPGMQMMPAGMMMGMPMSPGGMTSGRNMMGPTGMPAVPMGMPMMPPGGGGRYPPGGQGGAQRSPRAGGGRDDPAAAARRRAATMCQLTGVGEAGGEEASPRTMQAALGEVRSGAAYRESPYSDGVSEYLHQGGAANGPGSS</sequence>
<keyword evidence="3 5" id="KW-0863">Zinc-finger</keyword>
<dbReference type="GO" id="GO:0010468">
    <property type="term" value="P:regulation of gene expression"/>
    <property type="evidence" value="ECO:0007669"/>
    <property type="project" value="UniProtKB-ARBA"/>
</dbReference>
<feature type="compositionally biased region" description="Gly residues" evidence="6">
    <location>
        <begin position="108"/>
        <end position="131"/>
    </location>
</feature>
<gene>
    <name evidence="8" type="ORF">C2E20_8023</name>
</gene>
<keyword evidence="9" id="KW-1185">Reference proteome</keyword>
<evidence type="ECO:0000313" key="8">
    <source>
        <dbReference type="EMBL" id="PSC68356.1"/>
    </source>
</evidence>
<name>A0A2P6V2N3_9CHLO</name>
<dbReference type="STRING" id="554055.A0A2P6V2N3"/>
<keyword evidence="2" id="KW-0677">Repeat</keyword>
<comment type="caution">
    <text evidence="8">The sequence shown here is derived from an EMBL/GenBank/DDBJ whole genome shotgun (WGS) entry which is preliminary data.</text>
</comment>
<dbReference type="SUPFAM" id="SSF90229">
    <property type="entry name" value="CCCH zinc finger"/>
    <property type="match status" value="2"/>
</dbReference>
<dbReference type="SMART" id="SM00356">
    <property type="entry name" value="ZnF_C3H1"/>
    <property type="match status" value="2"/>
</dbReference>
<dbReference type="InterPro" id="IPR036855">
    <property type="entry name" value="Znf_CCCH_sf"/>
</dbReference>
<dbReference type="FunFam" id="4.10.1000.10:FF:000003">
    <property type="entry name" value="Zinc finger CCCH domain-containing protein"/>
    <property type="match status" value="1"/>
</dbReference>
<dbReference type="GO" id="GO:0008270">
    <property type="term" value="F:zinc ion binding"/>
    <property type="evidence" value="ECO:0007669"/>
    <property type="project" value="UniProtKB-KW"/>
</dbReference>
<dbReference type="PROSITE" id="PS50103">
    <property type="entry name" value="ZF_C3H1"/>
    <property type="match status" value="2"/>
</dbReference>
<dbReference type="InterPro" id="IPR045877">
    <property type="entry name" value="ZFP36-like"/>
</dbReference>
<dbReference type="GO" id="GO:0051252">
    <property type="term" value="P:regulation of RNA metabolic process"/>
    <property type="evidence" value="ECO:0007669"/>
    <property type="project" value="UniProtKB-ARBA"/>
</dbReference>
<feature type="region of interest" description="Disordered" evidence="6">
    <location>
        <begin position="306"/>
        <end position="329"/>
    </location>
</feature>
<evidence type="ECO:0000256" key="1">
    <source>
        <dbReference type="ARBA" id="ARBA00022723"/>
    </source>
</evidence>
<dbReference type="Proteomes" id="UP000239649">
    <property type="component" value="Unassembled WGS sequence"/>
</dbReference>
<dbReference type="OrthoDB" id="544074at2759"/>
<keyword evidence="1 5" id="KW-0479">Metal-binding</keyword>
<evidence type="ECO:0000259" key="7">
    <source>
        <dbReference type="PROSITE" id="PS50103"/>
    </source>
</evidence>
<organism evidence="8 9">
    <name type="scientific">Micractinium conductrix</name>
    <dbReference type="NCBI Taxonomy" id="554055"/>
    <lineage>
        <taxon>Eukaryota</taxon>
        <taxon>Viridiplantae</taxon>
        <taxon>Chlorophyta</taxon>
        <taxon>core chlorophytes</taxon>
        <taxon>Trebouxiophyceae</taxon>
        <taxon>Chlorellales</taxon>
        <taxon>Chlorellaceae</taxon>
        <taxon>Chlorella clade</taxon>
        <taxon>Micractinium</taxon>
    </lineage>
</organism>
<feature type="region of interest" description="Disordered" evidence="6">
    <location>
        <begin position="232"/>
        <end position="265"/>
    </location>
</feature>
<evidence type="ECO:0000313" key="9">
    <source>
        <dbReference type="Proteomes" id="UP000239649"/>
    </source>
</evidence>
<dbReference type="EMBL" id="LHPF02000038">
    <property type="protein sequence ID" value="PSC68356.1"/>
    <property type="molecule type" value="Genomic_DNA"/>
</dbReference>
<keyword evidence="4 5" id="KW-0862">Zinc</keyword>